<proteinExistence type="predicted"/>
<protein>
    <submittedName>
        <fullName evidence="9">Uncharacterized protein</fullName>
    </submittedName>
</protein>
<evidence type="ECO:0000256" key="6">
    <source>
        <dbReference type="ARBA" id="ARBA00023065"/>
    </source>
</evidence>
<keyword evidence="2" id="KW-0813">Transport</keyword>
<dbReference type="PANTHER" id="PTHR33281">
    <property type="entry name" value="UPF0187 PROTEIN YNEE"/>
    <property type="match status" value="1"/>
</dbReference>
<organism evidence="9 10">
    <name type="scientific">Chlamydomonas eustigma</name>
    <dbReference type="NCBI Taxonomy" id="1157962"/>
    <lineage>
        <taxon>Eukaryota</taxon>
        <taxon>Viridiplantae</taxon>
        <taxon>Chlorophyta</taxon>
        <taxon>core chlorophytes</taxon>
        <taxon>Chlorophyceae</taxon>
        <taxon>CS clade</taxon>
        <taxon>Chlamydomonadales</taxon>
        <taxon>Chlamydomonadaceae</taxon>
        <taxon>Chlamydomonas</taxon>
    </lineage>
</organism>
<dbReference type="EMBL" id="BEGY01000009">
    <property type="protein sequence ID" value="GAX74842.1"/>
    <property type="molecule type" value="Genomic_DNA"/>
</dbReference>
<dbReference type="Pfam" id="PF25539">
    <property type="entry name" value="Bestrophin_2"/>
    <property type="match status" value="1"/>
</dbReference>
<keyword evidence="7" id="KW-0472">Membrane</keyword>
<gene>
    <name evidence="9" type="ORF">CEUSTIGMA_g2288.t1</name>
</gene>
<dbReference type="OrthoDB" id="539834at2759"/>
<comment type="subcellular location">
    <subcellularLocation>
        <location evidence="1">Cell membrane</location>
        <topology evidence="1">Multi-pass membrane protein</topology>
    </subcellularLocation>
</comment>
<dbReference type="Proteomes" id="UP000232323">
    <property type="component" value="Unassembled WGS sequence"/>
</dbReference>
<dbReference type="GO" id="GO:0005254">
    <property type="term" value="F:chloride channel activity"/>
    <property type="evidence" value="ECO:0007669"/>
    <property type="project" value="InterPro"/>
</dbReference>
<reference evidence="9 10" key="1">
    <citation type="submission" date="2017-08" db="EMBL/GenBank/DDBJ databases">
        <title>Acidophilic green algal genome provides insights into adaptation to an acidic environment.</title>
        <authorList>
            <person name="Hirooka S."/>
            <person name="Hirose Y."/>
            <person name="Kanesaki Y."/>
            <person name="Higuchi S."/>
            <person name="Fujiwara T."/>
            <person name="Onuma R."/>
            <person name="Era A."/>
            <person name="Ohbayashi R."/>
            <person name="Uzuka A."/>
            <person name="Nozaki H."/>
            <person name="Yoshikawa H."/>
            <person name="Miyagishima S.Y."/>
        </authorList>
    </citation>
    <scope>NUCLEOTIDE SEQUENCE [LARGE SCALE GENOMIC DNA]</scope>
    <source>
        <strain evidence="9 10">NIES-2499</strain>
    </source>
</reference>
<name>A0A250WW43_9CHLO</name>
<evidence type="ECO:0000256" key="4">
    <source>
        <dbReference type="ARBA" id="ARBA00022692"/>
    </source>
</evidence>
<evidence type="ECO:0000256" key="7">
    <source>
        <dbReference type="ARBA" id="ARBA00023136"/>
    </source>
</evidence>
<evidence type="ECO:0000256" key="1">
    <source>
        <dbReference type="ARBA" id="ARBA00004651"/>
    </source>
</evidence>
<evidence type="ECO:0000256" key="8">
    <source>
        <dbReference type="SAM" id="Coils"/>
    </source>
</evidence>
<accession>A0A250WW43</accession>
<keyword evidence="5" id="KW-1133">Transmembrane helix</keyword>
<dbReference type="AlphaFoldDB" id="A0A250WW43"/>
<feature type="coiled-coil region" evidence="8">
    <location>
        <begin position="333"/>
        <end position="360"/>
    </location>
</feature>
<dbReference type="STRING" id="1157962.A0A250WW43"/>
<keyword evidence="6" id="KW-0406">Ion transport</keyword>
<keyword evidence="10" id="KW-1185">Reference proteome</keyword>
<evidence type="ECO:0000313" key="10">
    <source>
        <dbReference type="Proteomes" id="UP000232323"/>
    </source>
</evidence>
<evidence type="ECO:0000313" key="9">
    <source>
        <dbReference type="EMBL" id="GAX74842.1"/>
    </source>
</evidence>
<evidence type="ECO:0000256" key="2">
    <source>
        <dbReference type="ARBA" id="ARBA00022448"/>
    </source>
</evidence>
<keyword evidence="3" id="KW-1003">Cell membrane</keyword>
<evidence type="ECO:0000256" key="5">
    <source>
        <dbReference type="ARBA" id="ARBA00022989"/>
    </source>
</evidence>
<evidence type="ECO:0000256" key="3">
    <source>
        <dbReference type="ARBA" id="ARBA00022475"/>
    </source>
</evidence>
<dbReference type="PANTHER" id="PTHR33281:SF19">
    <property type="entry name" value="VOLTAGE-DEPENDENT ANION CHANNEL-FORMING PROTEIN YNEE"/>
    <property type="match status" value="1"/>
</dbReference>
<keyword evidence="4" id="KW-0812">Transmembrane</keyword>
<keyword evidence="8" id="KW-0175">Coiled coil</keyword>
<sequence length="481" mass="53634">MVSRLGHGPFMNGYWPFFPFKQFFYDTRPDLCRQTTKQADWQKLRSQWRFLQALFCYLGPPSHVLFNIKWPVLCVMLVCALHQKRLDGLLVGENLKKLMDYAYRYSTFAMSLLLAFRINRTYERWKEARASMAAVVNGLLNLFSQAATWIRDPVMIDLFRRFCILWAYAMKQALTNTNSLEPAALSLLHPEELSIYSGSKKGRQVVVTMLRELISQASLNSDQFRAMEDVIQATQRSGGDALRHKSQALPQGVSLMCSGIVQIWCLLLPIALINPTYQPGSTSVASQGNGYFASFDWLGSVISLTIAVMLMGCDEMASQLEDPFDMMPLDEIVLSCENDINRVEKELSMLREAIKLAKIQGVEKLMEEGGEKLVKRSAMSSSSVVYTAAATSRTLHAMSSQAARPGDNHAAECAVHGETLGTAREDSRLVRKGGETSSFVAPAVRQGSLYYMMGLGGGSVMRPRGSVVLDQTLQTDNVPVN</sequence>
<dbReference type="InterPro" id="IPR044669">
    <property type="entry name" value="YneE/VCCN1/2-like"/>
</dbReference>
<dbReference type="GO" id="GO:0005886">
    <property type="term" value="C:plasma membrane"/>
    <property type="evidence" value="ECO:0007669"/>
    <property type="project" value="UniProtKB-SubCell"/>
</dbReference>
<comment type="caution">
    <text evidence="9">The sequence shown here is derived from an EMBL/GenBank/DDBJ whole genome shotgun (WGS) entry which is preliminary data.</text>
</comment>